<dbReference type="GO" id="GO:0009696">
    <property type="term" value="P:salicylic acid metabolic process"/>
    <property type="evidence" value="ECO:0007669"/>
    <property type="project" value="TreeGrafter"/>
</dbReference>
<dbReference type="GO" id="GO:0009694">
    <property type="term" value="P:jasmonic acid metabolic process"/>
    <property type="evidence" value="ECO:0007669"/>
    <property type="project" value="TreeGrafter"/>
</dbReference>
<dbReference type="GO" id="GO:0080031">
    <property type="term" value="F:methyl salicylate esterase activity"/>
    <property type="evidence" value="ECO:0007669"/>
    <property type="project" value="TreeGrafter"/>
</dbReference>
<feature type="domain" description="AB hydrolase-1" evidence="2">
    <location>
        <begin position="4"/>
        <end position="228"/>
    </location>
</feature>
<dbReference type="InterPro" id="IPR029058">
    <property type="entry name" value="AB_hydrolase_fold"/>
</dbReference>
<dbReference type="EMBL" id="PRLP01000169">
    <property type="protein sequence ID" value="PPC73963.1"/>
    <property type="molecule type" value="Genomic_DNA"/>
</dbReference>
<dbReference type="Pfam" id="PF12697">
    <property type="entry name" value="Abhydrolase_6"/>
    <property type="match status" value="1"/>
</dbReference>
<dbReference type="OrthoDB" id="9112061at2"/>
<organism evidence="3 4">
    <name type="scientific">Proteobacteria bacterium 228</name>
    <dbReference type="NCBI Taxonomy" id="2083153"/>
    <lineage>
        <taxon>Bacteria</taxon>
        <taxon>Pseudomonadati</taxon>
        <taxon>Pseudomonadota</taxon>
    </lineage>
</organism>
<evidence type="ECO:0000256" key="1">
    <source>
        <dbReference type="ARBA" id="ARBA00022801"/>
    </source>
</evidence>
<proteinExistence type="predicted"/>
<dbReference type="Gene3D" id="3.40.50.1820">
    <property type="entry name" value="alpha/beta hydrolase"/>
    <property type="match status" value="1"/>
</dbReference>
<keyword evidence="1 3" id="KW-0378">Hydrolase</keyword>
<dbReference type="Proteomes" id="UP000238196">
    <property type="component" value="Unassembled WGS sequence"/>
</dbReference>
<reference evidence="3 4" key="1">
    <citation type="submission" date="2018-02" db="EMBL/GenBank/DDBJ databases">
        <title>novel marine gammaproteobacteria from coastal saline agro ecosystem.</title>
        <authorList>
            <person name="Krishnan R."/>
            <person name="Ramesh Kumar N."/>
        </authorList>
    </citation>
    <scope>NUCLEOTIDE SEQUENCE [LARGE SCALE GENOMIC DNA]</scope>
    <source>
        <strain evidence="3 4">228</strain>
    </source>
</reference>
<evidence type="ECO:0000313" key="4">
    <source>
        <dbReference type="Proteomes" id="UP000238196"/>
    </source>
</evidence>
<dbReference type="AlphaFoldDB" id="A0A2S5KHA0"/>
<gene>
    <name evidence="3" type="ORF">C4K68_27980</name>
</gene>
<evidence type="ECO:0000313" key="3">
    <source>
        <dbReference type="EMBL" id="PPC73963.1"/>
    </source>
</evidence>
<accession>A0A2S5KHA0</accession>
<sequence length="240" mass="26210">MSKFLLIHGAWQGQWVWEAVATGLRMHGHQVETMDLPGSGNSTLPLASVTLDSYAEGITERLSAMGGDVMLVGHSMGGMAISAAAERAPTLLQRLIYLCAFLPEQGDSIASLNALLDDHDTPDMVLVEQSRASQLTPDAIASTFMHDCDAALIDWASPQFRPQALSPITTPVSLSATHFGVVPRDYICCLQDQAIDIQLQRKMLERSPCQRIVKLNSSHSPFFSQPWELTQCLHRLAATP</sequence>
<dbReference type="SUPFAM" id="SSF53474">
    <property type="entry name" value="alpha/beta-Hydrolases"/>
    <property type="match status" value="1"/>
</dbReference>
<dbReference type="GO" id="GO:0080030">
    <property type="term" value="F:methyl indole-3-acetate esterase activity"/>
    <property type="evidence" value="ECO:0007669"/>
    <property type="project" value="TreeGrafter"/>
</dbReference>
<dbReference type="GO" id="GO:0080032">
    <property type="term" value="F:methyl jasmonate esterase activity"/>
    <property type="evidence" value="ECO:0007669"/>
    <property type="project" value="TreeGrafter"/>
</dbReference>
<name>A0A2S5KHA0_9PROT</name>
<dbReference type="PANTHER" id="PTHR10992:SF1083">
    <property type="entry name" value="METHYLESTERASE 1"/>
    <property type="match status" value="1"/>
</dbReference>
<evidence type="ECO:0000259" key="2">
    <source>
        <dbReference type="Pfam" id="PF12697"/>
    </source>
</evidence>
<protein>
    <submittedName>
        <fullName evidence="3">Alpha/beta hydrolase</fullName>
    </submittedName>
</protein>
<dbReference type="InterPro" id="IPR000073">
    <property type="entry name" value="AB_hydrolase_1"/>
</dbReference>
<dbReference type="PANTHER" id="PTHR10992">
    <property type="entry name" value="METHYLESTERASE FAMILY MEMBER"/>
    <property type="match status" value="1"/>
</dbReference>
<comment type="caution">
    <text evidence="3">The sequence shown here is derived from an EMBL/GenBank/DDBJ whole genome shotgun (WGS) entry which is preliminary data.</text>
</comment>
<dbReference type="InterPro" id="IPR045889">
    <property type="entry name" value="MES/HNL"/>
</dbReference>